<keyword evidence="1" id="KW-0812">Transmembrane</keyword>
<evidence type="ECO:0000313" key="3">
    <source>
        <dbReference type="Proteomes" id="UP001151760"/>
    </source>
</evidence>
<accession>A0ABQ5FIQ3</accession>
<evidence type="ECO:0000256" key="1">
    <source>
        <dbReference type="SAM" id="Phobius"/>
    </source>
</evidence>
<dbReference type="EMBL" id="BQNB010017427">
    <property type="protein sequence ID" value="GJT63059.1"/>
    <property type="molecule type" value="Genomic_DNA"/>
</dbReference>
<proteinExistence type="predicted"/>
<name>A0ABQ5FIQ3_9ASTR</name>
<gene>
    <name evidence="2" type="ORF">Tco_1006592</name>
</gene>
<sequence>MGQPILGLWTHKSFLPFSWKLHDSDYTGSHGVRKINYRGCQISGQKVNFMAVLQKASIVDTSSLGRAIDGPRFAFLVVHIGMVESLFRDLRGGSYPVCLDHDWFLLSSTMILLVALSFCMMLRVLQLTVTRGSYALLHLSVDELCCISIGLVHACARRGITFTFLDSGGFISADYASNSTNGRPSSTPSDDHTSENLGLLGRVEKRFRGRHSISQLFGSYSLSLIWTEPIGHFASYSGKMSFLMRYYVWAGEGNTWTPPMLAMAAAGDAADEENAAAI</sequence>
<keyword evidence="1" id="KW-0472">Membrane</keyword>
<keyword evidence="3" id="KW-1185">Reference proteome</keyword>
<keyword evidence="1" id="KW-1133">Transmembrane helix</keyword>
<dbReference type="Proteomes" id="UP001151760">
    <property type="component" value="Unassembled WGS sequence"/>
</dbReference>
<organism evidence="2 3">
    <name type="scientific">Tanacetum coccineum</name>
    <dbReference type="NCBI Taxonomy" id="301880"/>
    <lineage>
        <taxon>Eukaryota</taxon>
        <taxon>Viridiplantae</taxon>
        <taxon>Streptophyta</taxon>
        <taxon>Embryophyta</taxon>
        <taxon>Tracheophyta</taxon>
        <taxon>Spermatophyta</taxon>
        <taxon>Magnoliopsida</taxon>
        <taxon>eudicotyledons</taxon>
        <taxon>Gunneridae</taxon>
        <taxon>Pentapetalae</taxon>
        <taxon>asterids</taxon>
        <taxon>campanulids</taxon>
        <taxon>Asterales</taxon>
        <taxon>Asteraceae</taxon>
        <taxon>Asteroideae</taxon>
        <taxon>Anthemideae</taxon>
        <taxon>Anthemidinae</taxon>
        <taxon>Tanacetum</taxon>
    </lineage>
</organism>
<reference evidence="2" key="1">
    <citation type="journal article" date="2022" name="Int. J. Mol. Sci.">
        <title>Draft Genome of Tanacetum Coccineum: Genomic Comparison of Closely Related Tanacetum-Family Plants.</title>
        <authorList>
            <person name="Yamashiro T."/>
            <person name="Shiraishi A."/>
            <person name="Nakayama K."/>
            <person name="Satake H."/>
        </authorList>
    </citation>
    <scope>NUCLEOTIDE SEQUENCE</scope>
</reference>
<protein>
    <submittedName>
        <fullName evidence="2">Uncharacterized protein</fullName>
    </submittedName>
</protein>
<feature type="transmembrane region" description="Helical" evidence="1">
    <location>
        <begin position="103"/>
        <end position="125"/>
    </location>
</feature>
<reference evidence="2" key="2">
    <citation type="submission" date="2022-01" db="EMBL/GenBank/DDBJ databases">
        <authorList>
            <person name="Yamashiro T."/>
            <person name="Shiraishi A."/>
            <person name="Satake H."/>
            <person name="Nakayama K."/>
        </authorList>
    </citation>
    <scope>NUCLEOTIDE SEQUENCE</scope>
</reference>
<comment type="caution">
    <text evidence="2">The sequence shown here is derived from an EMBL/GenBank/DDBJ whole genome shotgun (WGS) entry which is preliminary data.</text>
</comment>
<evidence type="ECO:0000313" key="2">
    <source>
        <dbReference type="EMBL" id="GJT63059.1"/>
    </source>
</evidence>